<evidence type="ECO:0000313" key="2">
    <source>
        <dbReference type="Proteomes" id="UP001198571"/>
    </source>
</evidence>
<gene>
    <name evidence="1" type="ORF">H0485_06945</name>
</gene>
<dbReference type="EMBL" id="JACDXX010000005">
    <property type="protein sequence ID" value="MCB5409736.1"/>
    <property type="molecule type" value="Genomic_DNA"/>
</dbReference>
<organism evidence="1 2">
    <name type="scientific">Pseudogemmobacter faecipullorum</name>
    <dbReference type="NCBI Taxonomy" id="2755041"/>
    <lineage>
        <taxon>Bacteria</taxon>
        <taxon>Pseudomonadati</taxon>
        <taxon>Pseudomonadota</taxon>
        <taxon>Alphaproteobacteria</taxon>
        <taxon>Rhodobacterales</taxon>
        <taxon>Paracoccaceae</taxon>
        <taxon>Pseudogemmobacter</taxon>
    </lineage>
</organism>
<protein>
    <submittedName>
        <fullName evidence="1">Uncharacterized protein</fullName>
    </submittedName>
</protein>
<comment type="caution">
    <text evidence="1">The sequence shown here is derived from an EMBL/GenBank/DDBJ whole genome shotgun (WGS) entry which is preliminary data.</text>
</comment>
<keyword evidence="2" id="KW-1185">Reference proteome</keyword>
<reference evidence="1 2" key="1">
    <citation type="submission" date="2020-07" db="EMBL/GenBank/DDBJ databases">
        <title>Pseudogemmobacter sp. nov., isolated from poultry manure in Taiwan.</title>
        <authorList>
            <person name="Lin S.-Y."/>
            <person name="Tang Y.-S."/>
            <person name="Young C.-C."/>
        </authorList>
    </citation>
    <scope>NUCLEOTIDE SEQUENCE [LARGE SCALE GENOMIC DNA]</scope>
    <source>
        <strain evidence="1 2">CC-YST710</strain>
    </source>
</reference>
<dbReference type="Proteomes" id="UP001198571">
    <property type="component" value="Unassembled WGS sequence"/>
</dbReference>
<sequence>MASAAGGGGEGAAARAAALTVDFPGAAAEARIAAAQRVYMMTLRAAGVSPMTSRLTPPL</sequence>
<proteinExistence type="predicted"/>
<accession>A0ABS8CK52</accession>
<evidence type="ECO:0000313" key="1">
    <source>
        <dbReference type="EMBL" id="MCB5409736.1"/>
    </source>
</evidence>
<dbReference type="RefSeq" id="WP_226934644.1">
    <property type="nucleotide sequence ID" value="NZ_JACDXX010000005.1"/>
</dbReference>
<name>A0ABS8CK52_9RHOB</name>